<dbReference type="PROSITE" id="PS51387">
    <property type="entry name" value="FAD_PCMH"/>
    <property type="match status" value="1"/>
</dbReference>
<dbReference type="STRING" id="1380566.A0A179F4G4"/>
<gene>
    <name evidence="5" type="ORF">VFPPC_10733</name>
</gene>
<evidence type="ECO:0000256" key="3">
    <source>
        <dbReference type="SAM" id="SignalP"/>
    </source>
</evidence>
<reference evidence="5 6" key="1">
    <citation type="journal article" date="2016" name="PLoS Pathog.">
        <title>Biosynthesis of antibiotic leucinostatins in bio-control fungus Purpureocillium lilacinum and their inhibition on phytophthora revealed by genome mining.</title>
        <authorList>
            <person name="Wang G."/>
            <person name="Liu Z."/>
            <person name="Lin R."/>
            <person name="Li E."/>
            <person name="Mao Z."/>
            <person name="Ling J."/>
            <person name="Yang Y."/>
            <person name="Yin W.B."/>
            <person name="Xie B."/>
        </authorList>
    </citation>
    <scope>NUCLEOTIDE SEQUENCE [LARGE SCALE GENOMIC DNA]</scope>
    <source>
        <strain evidence="5">170</strain>
    </source>
</reference>
<dbReference type="GO" id="GO:0071949">
    <property type="term" value="F:FAD binding"/>
    <property type="evidence" value="ECO:0007669"/>
    <property type="project" value="InterPro"/>
</dbReference>
<organism evidence="5 6">
    <name type="scientific">Pochonia chlamydosporia 170</name>
    <dbReference type="NCBI Taxonomy" id="1380566"/>
    <lineage>
        <taxon>Eukaryota</taxon>
        <taxon>Fungi</taxon>
        <taxon>Dikarya</taxon>
        <taxon>Ascomycota</taxon>
        <taxon>Pezizomycotina</taxon>
        <taxon>Sordariomycetes</taxon>
        <taxon>Hypocreomycetidae</taxon>
        <taxon>Hypocreales</taxon>
        <taxon>Clavicipitaceae</taxon>
        <taxon>Pochonia</taxon>
    </lineage>
</organism>
<keyword evidence="2" id="KW-0560">Oxidoreductase</keyword>
<keyword evidence="3" id="KW-0732">Signal</keyword>
<proteinExistence type="inferred from homology"/>
<dbReference type="KEGG" id="pchm:VFPPC_10733"/>
<comment type="caution">
    <text evidence="5">The sequence shown here is derived from an EMBL/GenBank/DDBJ whole genome shotgun (WGS) entry which is preliminary data.</text>
</comment>
<name>A0A179F4G4_METCM</name>
<evidence type="ECO:0000313" key="6">
    <source>
        <dbReference type="Proteomes" id="UP000078397"/>
    </source>
</evidence>
<dbReference type="AlphaFoldDB" id="A0A179F4G4"/>
<evidence type="ECO:0000256" key="2">
    <source>
        <dbReference type="ARBA" id="ARBA00023002"/>
    </source>
</evidence>
<dbReference type="OrthoDB" id="9983560at2759"/>
<dbReference type="InterPro" id="IPR016166">
    <property type="entry name" value="FAD-bd_PCMH"/>
</dbReference>
<feature type="signal peptide" evidence="3">
    <location>
        <begin position="1"/>
        <end position="20"/>
    </location>
</feature>
<dbReference type="Pfam" id="PF08031">
    <property type="entry name" value="BBE"/>
    <property type="match status" value="1"/>
</dbReference>
<dbReference type="Pfam" id="PF01565">
    <property type="entry name" value="FAD_binding_4"/>
    <property type="match status" value="1"/>
</dbReference>
<keyword evidence="6" id="KW-1185">Reference proteome</keyword>
<dbReference type="InterPro" id="IPR006094">
    <property type="entry name" value="Oxid_FAD_bind_N"/>
</dbReference>
<dbReference type="Gene3D" id="3.30.465.10">
    <property type="match status" value="2"/>
</dbReference>
<dbReference type="InterPro" id="IPR016169">
    <property type="entry name" value="FAD-bd_PCMH_sub2"/>
</dbReference>
<dbReference type="RefSeq" id="XP_018138224.1">
    <property type="nucleotide sequence ID" value="XM_018289047.1"/>
</dbReference>
<dbReference type="SUPFAM" id="SSF56176">
    <property type="entry name" value="FAD-binding/transporter-associated domain-like"/>
    <property type="match status" value="1"/>
</dbReference>
<dbReference type="GeneID" id="28853041"/>
<feature type="domain" description="FAD-binding PCMH-type" evidence="4">
    <location>
        <begin position="121"/>
        <end position="304"/>
    </location>
</feature>
<evidence type="ECO:0000256" key="1">
    <source>
        <dbReference type="ARBA" id="ARBA00005466"/>
    </source>
</evidence>
<dbReference type="GO" id="GO:0016491">
    <property type="term" value="F:oxidoreductase activity"/>
    <property type="evidence" value="ECO:0007669"/>
    <property type="project" value="UniProtKB-KW"/>
</dbReference>
<comment type="similarity">
    <text evidence="1">Belongs to the oxygen-dependent FAD-linked oxidoreductase family.</text>
</comment>
<evidence type="ECO:0000313" key="5">
    <source>
        <dbReference type="EMBL" id="OAQ60314.1"/>
    </source>
</evidence>
<dbReference type="InterPro" id="IPR012951">
    <property type="entry name" value="BBE"/>
</dbReference>
<accession>A0A179F4G4</accession>
<feature type="chain" id="PRO_5008101239" evidence="3">
    <location>
        <begin position="21"/>
        <end position="572"/>
    </location>
</feature>
<dbReference type="PANTHER" id="PTHR13878">
    <property type="entry name" value="GULONOLACTONE OXIDASE"/>
    <property type="match status" value="1"/>
</dbReference>
<dbReference type="EMBL" id="LSBJ02000009">
    <property type="protein sequence ID" value="OAQ60314.1"/>
    <property type="molecule type" value="Genomic_DNA"/>
</dbReference>
<dbReference type="InterPro" id="IPR036318">
    <property type="entry name" value="FAD-bd_PCMH-like_sf"/>
</dbReference>
<dbReference type="Proteomes" id="UP000078397">
    <property type="component" value="Unassembled WGS sequence"/>
</dbReference>
<dbReference type="PANTHER" id="PTHR13878:SF91">
    <property type="entry name" value="FAD BINDING DOMAIN PROTEIN (AFU_ORTHOLOGUE AFUA_6G12070)-RELATED"/>
    <property type="match status" value="1"/>
</dbReference>
<evidence type="ECO:0000259" key="4">
    <source>
        <dbReference type="PROSITE" id="PS51387"/>
    </source>
</evidence>
<sequence length="572" mass="62763">MTRQATLYSLLASSAIAAGAWTPNHIKDLNQTLGGRVQVLEPLARPCFSIYEGKNARRDDAKCSQIQNNYLSSLFRNQFPGAYMYEESSMCASNKSSTDKCLLNPASPKDEGAYTGISCNQGNVPAYFIEVRDDNDVTQAFKYAKKCGGKLAIKNSGHSFQEDSSQKGALMLWTRNLRSLKRNQHFVPEGCSAHDTYNTITTGAGVNCGEAYEYADKNNATILCAYSPTVGLSGGWVQNGGHSVMSTALGLGADRVVQFTVVTPDGTVRVANKCKNTDLFWALRGGGGGTFGVVIDSTHRVEPRIPIGVASIGIDASNKDAVYGFMETLVDTAIDLAKDGWGGHIYGNKIVYVTPTINDLAKAKKSMDKITQYTLKNGGTANVTIAPSFYNFFEEYVLSGAFSVGTMSILNTRLMPSTVFSTPQLSNNFKKHLREFVNAGGLPYVPVVGPYMYKDATKGTSMQPAWKTALWEYGNPASWTWNSTLDQRIQVVKDMQKATAELVSLTPGGGTYRNEGNPFNPDWRREYYGAPYDRLLQIKRKYDPGNLLRCWKCIGWTDDDARESCYSAFEGL</sequence>
<protein>
    <submittedName>
        <fullName evidence="5">Isoamyl alcohol</fullName>
    </submittedName>
</protein>
<dbReference type="InterPro" id="IPR050432">
    <property type="entry name" value="FAD-linked_Oxidoreductases_BP"/>
</dbReference>